<evidence type="ECO:0000256" key="1">
    <source>
        <dbReference type="NCBIfam" id="TIGR02228"/>
    </source>
</evidence>
<dbReference type="RefSeq" id="WP_259487031.1">
    <property type="nucleotide sequence ID" value="NZ_JANTEZ010000005.1"/>
</dbReference>
<keyword evidence="4" id="KW-0378">Hydrolase</keyword>
<feature type="region of interest" description="Disordered" evidence="2">
    <location>
        <begin position="1"/>
        <end position="29"/>
    </location>
</feature>
<dbReference type="CDD" id="cd06462">
    <property type="entry name" value="Peptidase_S24_S26"/>
    <property type="match status" value="1"/>
</dbReference>
<protein>
    <recommendedName>
        <fullName evidence="1">Signal peptidase I</fullName>
        <ecNumber evidence="1">3.4.21.89</ecNumber>
    </recommendedName>
</protein>
<organism evidence="4 5">
    <name type="scientific">Herbiconiux gentiana</name>
    <dbReference type="NCBI Taxonomy" id="2970912"/>
    <lineage>
        <taxon>Bacteria</taxon>
        <taxon>Bacillati</taxon>
        <taxon>Actinomycetota</taxon>
        <taxon>Actinomycetes</taxon>
        <taxon>Micrococcales</taxon>
        <taxon>Microbacteriaceae</taxon>
        <taxon>Herbiconiux</taxon>
    </lineage>
</organism>
<feature type="transmembrane region" description="Helical" evidence="3">
    <location>
        <begin position="35"/>
        <end position="65"/>
    </location>
</feature>
<keyword evidence="3" id="KW-1133">Transmembrane helix</keyword>
<dbReference type="PANTHER" id="PTHR10806:SF6">
    <property type="entry name" value="SIGNAL PEPTIDASE COMPLEX CATALYTIC SUBUNIT SEC11"/>
    <property type="match status" value="1"/>
</dbReference>
<proteinExistence type="predicted"/>
<evidence type="ECO:0000256" key="3">
    <source>
        <dbReference type="SAM" id="Phobius"/>
    </source>
</evidence>
<dbReference type="EMBL" id="JANTEZ010000005">
    <property type="protein sequence ID" value="MCS5715516.1"/>
    <property type="molecule type" value="Genomic_DNA"/>
</dbReference>
<name>A0ABT2GL88_9MICO</name>
<sequence length="206" mass="21756">MTGRRALEAPPRASAVLESAPPGGPRHRAGRERGVLHAVGVGLSAGLLVLVLGLAVVTILLPLVVGGRPLTVLTQSMEPGLPPGTLIIVRPEPVSEIRLGDVLTYQIVSGKPGVVSHRVVEKTFATDGSTTFRTKGDNNDLVDEEPVREVQIVGVLWYSVPLLGWVNTAVNGEARSVIVPIAAAALFTYAAWALVSTVLTRRRSRA</sequence>
<keyword evidence="5" id="KW-1185">Reference proteome</keyword>
<dbReference type="Proteomes" id="UP001165580">
    <property type="component" value="Unassembled WGS sequence"/>
</dbReference>
<comment type="caution">
    <text evidence="4">The sequence shown here is derived from an EMBL/GenBank/DDBJ whole genome shotgun (WGS) entry which is preliminary data.</text>
</comment>
<dbReference type="InterPro" id="IPR001733">
    <property type="entry name" value="Peptidase_S26B"/>
</dbReference>
<keyword evidence="3" id="KW-0472">Membrane</keyword>
<dbReference type="NCBIfam" id="TIGR02228">
    <property type="entry name" value="sigpep_I_arch"/>
    <property type="match status" value="1"/>
</dbReference>
<evidence type="ECO:0000313" key="5">
    <source>
        <dbReference type="Proteomes" id="UP001165580"/>
    </source>
</evidence>
<dbReference type="PANTHER" id="PTHR10806">
    <property type="entry name" value="SIGNAL PEPTIDASE COMPLEX CATALYTIC SUBUNIT SEC11"/>
    <property type="match status" value="1"/>
</dbReference>
<evidence type="ECO:0000313" key="4">
    <source>
        <dbReference type="EMBL" id="MCS5715516.1"/>
    </source>
</evidence>
<reference evidence="4" key="1">
    <citation type="submission" date="2022-08" db="EMBL/GenBank/DDBJ databases">
        <authorList>
            <person name="Deng Y."/>
            <person name="Han X.-F."/>
            <person name="Zhang Y.-Q."/>
        </authorList>
    </citation>
    <scope>NUCLEOTIDE SEQUENCE</scope>
    <source>
        <strain evidence="4">CPCC 205716</strain>
    </source>
</reference>
<accession>A0ABT2GL88</accession>
<keyword evidence="3" id="KW-0812">Transmembrane</keyword>
<gene>
    <name evidence="4" type="ORF">NVV95_13275</name>
</gene>
<dbReference type="GO" id="GO:0009003">
    <property type="term" value="F:signal peptidase activity"/>
    <property type="evidence" value="ECO:0007669"/>
    <property type="project" value="UniProtKB-EC"/>
</dbReference>
<dbReference type="EC" id="3.4.21.89" evidence="1"/>
<evidence type="ECO:0000256" key="2">
    <source>
        <dbReference type="SAM" id="MobiDB-lite"/>
    </source>
</evidence>
<feature type="transmembrane region" description="Helical" evidence="3">
    <location>
        <begin position="177"/>
        <end position="199"/>
    </location>
</feature>